<dbReference type="FunFam" id="3.20.20.20:FF:000001">
    <property type="entry name" value="4-hydroxy-3-methylbut-2-en-1-yl diphosphate synthase (flavodoxin)"/>
    <property type="match status" value="1"/>
</dbReference>
<dbReference type="GO" id="GO:0019288">
    <property type="term" value="P:isopentenyl diphosphate biosynthetic process, methylerythritol 4-phosphate pathway"/>
    <property type="evidence" value="ECO:0007669"/>
    <property type="project" value="UniProtKB-UniRule"/>
</dbReference>
<evidence type="ECO:0000256" key="7">
    <source>
        <dbReference type="HAMAP-Rule" id="MF_00159"/>
    </source>
</evidence>
<dbReference type="SUPFAM" id="SSF51717">
    <property type="entry name" value="Dihydropteroate synthetase-like"/>
    <property type="match status" value="1"/>
</dbReference>
<keyword evidence="6 7" id="KW-0414">Isoprene biosynthesis</keyword>
<comment type="pathway">
    <text evidence="7">Isoprenoid biosynthesis; isopentenyl diphosphate biosynthesis via DXP pathway; isopentenyl diphosphate from 1-deoxy-D-xylulose 5-phosphate: step 5/6.</text>
</comment>
<sequence length="351" mass="38807">MKKQKKVVRVGNVLIGGGNPVVVQSMTKTRTSDIKKTVNQIKRMENAGCEIVRLAVLNRTDAEALKEIKRKVNVPLVADIHFDYRLALKSIDAGVDKIRINPGNIVDEWKITEIIKKAADNSIPIRIGINSGSLPKKILQKYNHPTTRAIIETLDSALEIFYKNNFSDIVISAKCPDVLKTVEVYEAIHKRFEFPLHIGITESGLLFSGSIRSAIGIGILLYKGIGDTIRVSLADDPIKEVIAGYEILQSLNLREYGPRLIVCPTCGRCTVNLLKIAHQVEERLKKIKAPLNIAVMGCVVNGPGEAKESDFGIACGKGIGAIFAKGKEIKRVKENRLVDELFEVIYENINN</sequence>
<dbReference type="InterPro" id="IPR045854">
    <property type="entry name" value="NO2/SO3_Rdtase_4Fe4S_sf"/>
</dbReference>
<feature type="binding site" evidence="7">
    <location>
        <position position="266"/>
    </location>
    <ligand>
        <name>[4Fe-4S] cluster</name>
        <dbReference type="ChEBI" id="CHEBI:49883"/>
    </ligand>
</feature>
<keyword evidence="1 7" id="KW-0004">4Fe-4S</keyword>
<dbReference type="GO" id="GO:0051539">
    <property type="term" value="F:4 iron, 4 sulfur cluster binding"/>
    <property type="evidence" value="ECO:0007669"/>
    <property type="project" value="UniProtKB-UniRule"/>
</dbReference>
<evidence type="ECO:0000256" key="6">
    <source>
        <dbReference type="ARBA" id="ARBA00023229"/>
    </source>
</evidence>
<dbReference type="InterPro" id="IPR004588">
    <property type="entry name" value="IspG_bac-typ"/>
</dbReference>
<dbReference type="GO" id="GO:0016114">
    <property type="term" value="P:terpenoid biosynthetic process"/>
    <property type="evidence" value="ECO:0007669"/>
    <property type="project" value="InterPro"/>
</dbReference>
<feature type="binding site" evidence="7">
    <location>
        <position position="298"/>
    </location>
    <ligand>
        <name>[4Fe-4S] cluster</name>
        <dbReference type="ChEBI" id="CHEBI:49883"/>
    </ligand>
</feature>
<comment type="cofactor">
    <cofactor evidence="7">
        <name>[4Fe-4S] cluster</name>
        <dbReference type="ChEBI" id="CHEBI:49883"/>
    </cofactor>
    <text evidence="7">Binds 1 [4Fe-4S] cluster.</text>
</comment>
<dbReference type="GO" id="GO:0046429">
    <property type="term" value="F:4-hydroxy-3-methylbut-2-en-1-yl diphosphate synthase activity (ferredoxin)"/>
    <property type="evidence" value="ECO:0007669"/>
    <property type="project" value="UniProtKB-UniRule"/>
</dbReference>
<comment type="function">
    <text evidence="7">Converts 2C-methyl-D-erythritol 2,4-cyclodiphosphate (ME-2,4cPP) into 1-hydroxy-2-methyl-2-(E)-butenyl 4-diphosphate.</text>
</comment>
<evidence type="ECO:0000256" key="2">
    <source>
        <dbReference type="ARBA" id="ARBA00022723"/>
    </source>
</evidence>
<dbReference type="Pfam" id="PF26540">
    <property type="entry name" value="GcpE_C"/>
    <property type="match status" value="1"/>
</dbReference>
<keyword evidence="5 7" id="KW-0411">Iron-sulfur</keyword>
<dbReference type="EC" id="1.17.7.3" evidence="7"/>
<dbReference type="NCBIfam" id="NF001540">
    <property type="entry name" value="PRK00366.1"/>
    <property type="match status" value="1"/>
</dbReference>
<dbReference type="Pfam" id="PF04551">
    <property type="entry name" value="GcpE"/>
    <property type="match status" value="1"/>
</dbReference>
<evidence type="ECO:0000256" key="1">
    <source>
        <dbReference type="ARBA" id="ARBA00022485"/>
    </source>
</evidence>
<evidence type="ECO:0000313" key="10">
    <source>
        <dbReference type="EMBL" id="HHS62951.1"/>
    </source>
</evidence>
<feature type="domain" description="IspG TIM-barrel" evidence="8">
    <location>
        <begin position="6"/>
        <end position="244"/>
    </location>
</feature>
<dbReference type="GO" id="GO:0005506">
    <property type="term" value="F:iron ion binding"/>
    <property type="evidence" value="ECO:0007669"/>
    <property type="project" value="InterPro"/>
</dbReference>
<dbReference type="PIRSF" id="PIRSF004640">
    <property type="entry name" value="IspG"/>
    <property type="match status" value="1"/>
</dbReference>
<dbReference type="Gene3D" id="3.20.20.20">
    <property type="entry name" value="Dihydropteroate synthase-like"/>
    <property type="match status" value="1"/>
</dbReference>
<feature type="domain" description="IspG C-terminal" evidence="9">
    <location>
        <begin position="260"/>
        <end position="345"/>
    </location>
</feature>
<comment type="catalytic activity">
    <reaction evidence="7">
        <text>(2E)-4-hydroxy-3-methylbut-2-enyl diphosphate + oxidized [flavodoxin] + H2O + 2 H(+) = 2-C-methyl-D-erythritol 2,4-cyclic diphosphate + reduced [flavodoxin]</text>
        <dbReference type="Rhea" id="RHEA:43604"/>
        <dbReference type="Rhea" id="RHEA-COMP:10622"/>
        <dbReference type="Rhea" id="RHEA-COMP:10623"/>
        <dbReference type="ChEBI" id="CHEBI:15377"/>
        <dbReference type="ChEBI" id="CHEBI:15378"/>
        <dbReference type="ChEBI" id="CHEBI:57618"/>
        <dbReference type="ChEBI" id="CHEBI:58210"/>
        <dbReference type="ChEBI" id="CHEBI:58483"/>
        <dbReference type="ChEBI" id="CHEBI:128753"/>
        <dbReference type="EC" id="1.17.7.3"/>
    </reaction>
</comment>
<dbReference type="InterPro" id="IPR011005">
    <property type="entry name" value="Dihydropteroate_synth-like_sf"/>
</dbReference>
<evidence type="ECO:0000256" key="5">
    <source>
        <dbReference type="ARBA" id="ARBA00023014"/>
    </source>
</evidence>
<dbReference type="HAMAP" id="MF_00159">
    <property type="entry name" value="IspG"/>
    <property type="match status" value="1"/>
</dbReference>
<feature type="binding site" evidence="7">
    <location>
        <position position="305"/>
    </location>
    <ligand>
        <name>[4Fe-4S] cluster</name>
        <dbReference type="ChEBI" id="CHEBI:49883"/>
    </ligand>
</feature>
<proteinExistence type="inferred from homology"/>
<dbReference type="PANTHER" id="PTHR30454:SF0">
    <property type="entry name" value="4-HYDROXY-3-METHYLBUT-2-EN-1-YL DIPHOSPHATE SYNTHASE (FERREDOXIN), CHLOROPLASTIC"/>
    <property type="match status" value="1"/>
</dbReference>
<dbReference type="UniPathway" id="UPA00056">
    <property type="reaction ID" value="UER00096"/>
</dbReference>
<dbReference type="PANTHER" id="PTHR30454">
    <property type="entry name" value="4-HYDROXY-3-METHYLBUT-2-EN-1-YL DIPHOSPHATE SYNTHASE"/>
    <property type="match status" value="1"/>
</dbReference>
<organism evidence="10">
    <name type="scientific">candidate division WOR-3 bacterium</name>
    <dbReference type="NCBI Taxonomy" id="2052148"/>
    <lineage>
        <taxon>Bacteria</taxon>
        <taxon>Bacteria division WOR-3</taxon>
    </lineage>
</organism>
<dbReference type="InterPro" id="IPR058579">
    <property type="entry name" value="IspG_C"/>
</dbReference>
<dbReference type="AlphaFoldDB" id="A0A7C6AFS3"/>
<keyword evidence="2 7" id="KW-0479">Metal-binding</keyword>
<protein>
    <recommendedName>
        <fullName evidence="7">4-hydroxy-3-methylbut-2-en-1-yl diphosphate synthase (flavodoxin)</fullName>
        <ecNumber evidence="7">1.17.7.3</ecNumber>
    </recommendedName>
    <alternativeName>
        <fullName evidence="7">1-hydroxy-2-methyl-2-(E)-butenyl 4-diphosphate synthase</fullName>
    </alternativeName>
</protein>
<reference evidence="10" key="1">
    <citation type="journal article" date="2020" name="mSystems">
        <title>Genome- and Community-Level Interaction Insights into Carbon Utilization and Element Cycling Functions of Hydrothermarchaeota in Hydrothermal Sediment.</title>
        <authorList>
            <person name="Zhou Z."/>
            <person name="Liu Y."/>
            <person name="Xu W."/>
            <person name="Pan J."/>
            <person name="Luo Z.H."/>
            <person name="Li M."/>
        </authorList>
    </citation>
    <scope>NUCLEOTIDE SEQUENCE [LARGE SCALE GENOMIC DNA]</scope>
    <source>
        <strain evidence="10">SpSt-783</strain>
    </source>
</reference>
<feature type="binding site" evidence="7">
    <location>
        <position position="263"/>
    </location>
    <ligand>
        <name>[4Fe-4S] cluster</name>
        <dbReference type="ChEBI" id="CHEBI:49883"/>
    </ligand>
</feature>
<name>A0A7C6AFS3_UNCW3</name>
<dbReference type="InterPro" id="IPR016425">
    <property type="entry name" value="IspG_bac"/>
</dbReference>
<dbReference type="SUPFAM" id="SSF56014">
    <property type="entry name" value="Nitrite and sulphite reductase 4Fe-4S domain-like"/>
    <property type="match status" value="1"/>
</dbReference>
<gene>
    <name evidence="7" type="primary">ispG</name>
    <name evidence="10" type="ORF">ENV70_05000</name>
</gene>
<dbReference type="GO" id="GO:0141197">
    <property type="term" value="F:4-hydroxy-3-methylbut-2-enyl-diphosphate synthase activity (flavodoxin)"/>
    <property type="evidence" value="ECO:0007669"/>
    <property type="project" value="UniProtKB-EC"/>
</dbReference>
<evidence type="ECO:0000256" key="3">
    <source>
        <dbReference type="ARBA" id="ARBA00023002"/>
    </source>
</evidence>
<comment type="caution">
    <text evidence="10">The sequence shown here is derived from an EMBL/GenBank/DDBJ whole genome shotgun (WGS) entry which is preliminary data.</text>
</comment>
<keyword evidence="3 7" id="KW-0560">Oxidoreductase</keyword>
<accession>A0A7C6AFS3</accession>
<evidence type="ECO:0000256" key="4">
    <source>
        <dbReference type="ARBA" id="ARBA00023004"/>
    </source>
</evidence>
<dbReference type="NCBIfam" id="TIGR00612">
    <property type="entry name" value="ispG_gcpE"/>
    <property type="match status" value="1"/>
</dbReference>
<evidence type="ECO:0000259" key="8">
    <source>
        <dbReference type="Pfam" id="PF04551"/>
    </source>
</evidence>
<evidence type="ECO:0000259" key="9">
    <source>
        <dbReference type="Pfam" id="PF26540"/>
    </source>
</evidence>
<dbReference type="InterPro" id="IPR058578">
    <property type="entry name" value="IspG_TIM"/>
</dbReference>
<keyword evidence="4 7" id="KW-0408">Iron</keyword>
<dbReference type="EMBL" id="DTHJ01000105">
    <property type="protein sequence ID" value="HHS62951.1"/>
    <property type="molecule type" value="Genomic_DNA"/>
</dbReference>
<dbReference type="Gene3D" id="3.30.413.10">
    <property type="entry name" value="Sulfite Reductase Hemoprotein, domain 1"/>
    <property type="match status" value="1"/>
</dbReference>
<comment type="similarity">
    <text evidence="7">Belongs to the IspG family.</text>
</comment>